<dbReference type="AlphaFoldDB" id="A0A8J1LE25"/>
<dbReference type="PANTHER" id="PTHR33066:SF2">
    <property type="entry name" value="FILAGGRIN-2-LIKE"/>
    <property type="match status" value="1"/>
</dbReference>
<evidence type="ECO:0000313" key="5">
    <source>
        <dbReference type="RefSeq" id="XP_041426909.1"/>
    </source>
</evidence>
<evidence type="ECO:0000313" key="3">
    <source>
        <dbReference type="RefSeq" id="XP_041426907.1"/>
    </source>
</evidence>
<dbReference type="RefSeq" id="XP_041426910.1">
    <property type="nucleotide sequence ID" value="XM_041570976.1"/>
</dbReference>
<sequence length="479" mass="51815">MAQQDSGSVGSPGGVTGTPDRLHSDTTPPIFRIQTAGQRLRQKQIPLRHTRPRLSGNHTTRSSKGQRKRLLFQPLHGSQERRFPQTRLRPQGSQSLRQKMPFQNGIDSVGSIIHGRKRVHDCHRHQGRISSHTDPPSASWLPQILREWAALAVRSPSIRSVISSTHVYEGHGGSIGGPKTHGHIGYPLFGRPLGQGSIRTSNPPSHIPRPTEPNHTGLDDQLHQVETSPNSVNRVPGSHPRLQTRESLPATRQGRDPSEPNSISPGTPPHSPSSSHADSGHDGCLLPGDSVCTSPHQISSTHHPSTPTQRSNQPRSPDCHPEPSADLSSMVASPTSDISGKTISTPSLDGPNHRCQSTRVGRSRRPNHCTGPLDSGRNETAHQPPGAQSDTLLPRTHGAVAPGTTGADTVRQRDGRSLHKSSGRNQKSQCPQGSSGDPKVGRRQCSSVIRGPHSRRGQLDSRLSEQGNHRSRGMEPPPR</sequence>
<feature type="compositionally biased region" description="Polar residues" evidence="1">
    <location>
        <begin position="326"/>
        <end position="347"/>
    </location>
</feature>
<evidence type="ECO:0000313" key="8">
    <source>
        <dbReference type="RefSeq" id="XP_041426912.1"/>
    </source>
</evidence>
<dbReference type="GeneID" id="108705728"/>
<proteinExistence type="predicted"/>
<reference evidence="3 4" key="1">
    <citation type="submission" date="2025-04" db="UniProtKB">
        <authorList>
            <consortium name="RefSeq"/>
        </authorList>
    </citation>
    <scope>IDENTIFICATION</scope>
    <source>
        <strain evidence="3 4">J_2021</strain>
        <tissue evidence="3 4">Erythrocytes</tissue>
    </source>
</reference>
<dbReference type="Proteomes" id="UP000186698">
    <property type="component" value="Chromosome 7S"/>
</dbReference>
<gene>
    <name evidence="3 4 5 6 7 8" type="primary">LOC108705728</name>
</gene>
<feature type="region of interest" description="Disordered" evidence="1">
    <location>
        <begin position="173"/>
        <end position="479"/>
    </location>
</feature>
<dbReference type="RefSeq" id="XP_041426908.1">
    <property type="nucleotide sequence ID" value="XM_041570974.1"/>
</dbReference>
<keyword evidence="2" id="KW-1185">Reference proteome</keyword>
<evidence type="ECO:0000313" key="6">
    <source>
        <dbReference type="RefSeq" id="XP_041426910.1"/>
    </source>
</evidence>
<organism evidence="2 6">
    <name type="scientific">Xenopus laevis</name>
    <name type="common">African clawed frog</name>
    <dbReference type="NCBI Taxonomy" id="8355"/>
    <lineage>
        <taxon>Eukaryota</taxon>
        <taxon>Metazoa</taxon>
        <taxon>Chordata</taxon>
        <taxon>Craniata</taxon>
        <taxon>Vertebrata</taxon>
        <taxon>Euteleostomi</taxon>
        <taxon>Amphibia</taxon>
        <taxon>Batrachia</taxon>
        <taxon>Anura</taxon>
        <taxon>Pipoidea</taxon>
        <taxon>Pipidae</taxon>
        <taxon>Xenopodinae</taxon>
        <taxon>Xenopus</taxon>
        <taxon>Xenopus</taxon>
    </lineage>
</organism>
<feature type="compositionally biased region" description="Basic residues" evidence="1">
    <location>
        <begin position="40"/>
        <end position="52"/>
    </location>
</feature>
<feature type="region of interest" description="Disordered" evidence="1">
    <location>
        <begin position="1"/>
        <end position="94"/>
    </location>
</feature>
<accession>A0A8J1LE25</accession>
<dbReference type="RefSeq" id="XP_041426911.1">
    <property type="nucleotide sequence ID" value="XM_041570977.1"/>
</dbReference>
<feature type="compositionally biased region" description="Polar residues" evidence="1">
    <location>
        <begin position="423"/>
        <end position="435"/>
    </location>
</feature>
<evidence type="ECO:0000313" key="4">
    <source>
        <dbReference type="RefSeq" id="XP_041426908.1"/>
    </source>
</evidence>
<dbReference type="RefSeq" id="XP_041426907.1">
    <property type="nucleotide sequence ID" value="XM_041570973.1"/>
</dbReference>
<dbReference type="RefSeq" id="XP_041426912.1">
    <property type="nucleotide sequence ID" value="XM_041570978.1"/>
</dbReference>
<evidence type="ECO:0000313" key="7">
    <source>
        <dbReference type="RefSeq" id="XP_041426911.1"/>
    </source>
</evidence>
<evidence type="ECO:0000256" key="1">
    <source>
        <dbReference type="SAM" id="MobiDB-lite"/>
    </source>
</evidence>
<evidence type="ECO:0000313" key="2">
    <source>
        <dbReference type="Proteomes" id="UP000186698"/>
    </source>
</evidence>
<dbReference type="RefSeq" id="XP_041426909.1">
    <property type="nucleotide sequence ID" value="XM_041570975.1"/>
</dbReference>
<protein>
    <submittedName>
        <fullName evidence="3 4">Uncharacterized protein LOC108705728 isoform X2</fullName>
    </submittedName>
</protein>
<name>A0A8J1LE25_XENLA</name>
<feature type="compositionally biased region" description="Polar residues" evidence="1">
    <location>
        <begin position="224"/>
        <end position="233"/>
    </location>
</feature>
<dbReference type="PANTHER" id="PTHR33066">
    <property type="entry name" value="INTEGRASE_SAM-LIKE_N DOMAIN-CONTAINING PROTEIN"/>
    <property type="match status" value="1"/>
</dbReference>
<feature type="compositionally biased region" description="Polar residues" evidence="1">
    <location>
        <begin position="291"/>
        <end position="315"/>
    </location>
</feature>